<name>A0ABR1PDP8_DIAER</name>
<accession>A0ABR1PDP8</accession>
<dbReference type="Gene3D" id="3.30.420.40">
    <property type="match status" value="1"/>
</dbReference>
<reference evidence="2 3" key="1">
    <citation type="submission" date="2024-02" db="EMBL/GenBank/DDBJ databases">
        <title>De novo assembly and annotation of 12 fungi associated with fruit tree decline syndrome in Ontario, Canada.</title>
        <authorList>
            <person name="Sulman M."/>
            <person name="Ellouze W."/>
            <person name="Ilyukhin E."/>
        </authorList>
    </citation>
    <scope>NUCLEOTIDE SEQUENCE [LARGE SCALE GENOMIC DNA]</scope>
    <source>
        <strain evidence="2 3">M169</strain>
    </source>
</reference>
<dbReference type="InterPro" id="IPR043129">
    <property type="entry name" value="ATPase_NBD"/>
</dbReference>
<protein>
    <recommendedName>
        <fullName evidence="4">Hsp70 family chaperone</fullName>
    </recommendedName>
</protein>
<dbReference type="SUPFAM" id="SSF53067">
    <property type="entry name" value="Actin-like ATPase domain"/>
    <property type="match status" value="2"/>
</dbReference>
<gene>
    <name evidence="2" type="ORF">SLS63_004370</name>
</gene>
<dbReference type="CDD" id="cd10170">
    <property type="entry name" value="ASKHA_NBD_HSP70"/>
    <property type="match status" value="1"/>
</dbReference>
<dbReference type="PANTHER" id="PTHR14187">
    <property type="entry name" value="ALPHA KINASE/ELONGATION FACTOR 2 KINASE"/>
    <property type="match status" value="1"/>
</dbReference>
<proteinExistence type="predicted"/>
<evidence type="ECO:0008006" key="4">
    <source>
        <dbReference type="Google" id="ProtNLM"/>
    </source>
</evidence>
<feature type="compositionally biased region" description="Low complexity" evidence="1">
    <location>
        <begin position="61"/>
        <end position="79"/>
    </location>
</feature>
<feature type="compositionally biased region" description="Polar residues" evidence="1">
    <location>
        <begin position="28"/>
        <end position="56"/>
    </location>
</feature>
<dbReference type="PANTHER" id="PTHR14187:SF5">
    <property type="entry name" value="HEAT SHOCK 70 KDA PROTEIN 12A"/>
    <property type="match status" value="1"/>
</dbReference>
<feature type="compositionally biased region" description="Basic residues" evidence="1">
    <location>
        <begin position="85"/>
        <end position="100"/>
    </location>
</feature>
<keyword evidence="3" id="KW-1185">Reference proteome</keyword>
<evidence type="ECO:0000313" key="3">
    <source>
        <dbReference type="Proteomes" id="UP001430848"/>
    </source>
</evidence>
<dbReference type="EMBL" id="JAKNSF020000016">
    <property type="protein sequence ID" value="KAK7734085.1"/>
    <property type="molecule type" value="Genomic_DNA"/>
</dbReference>
<comment type="caution">
    <text evidence="2">The sequence shown here is derived from an EMBL/GenBank/DDBJ whole genome shotgun (WGS) entry which is preliminary data.</text>
</comment>
<sequence length="655" mass="73271">MVRIKSLSPSPSGEGVEELEGYDLYTPDTLTLVGSDTTSTNPRKRSNTAYSASPSAKRTHTASSVTSISSTISRATANSGASATSRKKKTSQVKAPPKPRVKVPMIITGFDFGTTFSGISYSSSTDPNKIYVMMNWDDFNEDRVKIPSALEFTSQGVIWGGDVKDSPDALRWFKLALVNPSDLDVGVRDSAQIRDSRSALQDLGMSPVEAISTYMKHMWEHFIEKLKGEEGEETVDTSRFRVVFTIPAIWPNYACSLMEQAVKRAGILKRRPAGKTEVEFVSEPEAAALATLSSIDARHSIEPGDTFVVADCGGGTVDVITYETIAIDPMIIREAVKGTGDLCGAIFVDERFKALLTSKLQEVSEDAMARVSDKEIQDIMSQDWERQIRSQFTGAAKTWTIRLPLSLIDADLLRHNSGYPMIIITSAEVEEVFRPIVEKIYSLVNRQIEAAVKKQGRAPKRRGSEPWSAISRGAVIYGMTKMKLDTSFSVSVRSRISRASFGVVCEEEWDDDRHYLEDKMFDAILQKDVAIRVMKWHVLLGQDVYVDRHPSFKFTRFLSDEPKKIETNIYMSLAEEPPARQDDSVKKIFKLTWNMQVDWESLPLFVNDQQKTFRKLEYTVEMKCSAGTTVFSIYHAGYKQASKNVDLEVFETADI</sequence>
<organism evidence="2 3">
    <name type="scientific">Diaporthe eres</name>
    <name type="common">Phomopsis oblonga</name>
    <dbReference type="NCBI Taxonomy" id="83184"/>
    <lineage>
        <taxon>Eukaryota</taxon>
        <taxon>Fungi</taxon>
        <taxon>Dikarya</taxon>
        <taxon>Ascomycota</taxon>
        <taxon>Pezizomycotina</taxon>
        <taxon>Sordariomycetes</taxon>
        <taxon>Sordariomycetidae</taxon>
        <taxon>Diaporthales</taxon>
        <taxon>Diaporthaceae</taxon>
        <taxon>Diaporthe</taxon>
        <taxon>Diaporthe eres species complex</taxon>
    </lineage>
</organism>
<evidence type="ECO:0000256" key="1">
    <source>
        <dbReference type="SAM" id="MobiDB-lite"/>
    </source>
</evidence>
<evidence type="ECO:0000313" key="2">
    <source>
        <dbReference type="EMBL" id="KAK7734085.1"/>
    </source>
</evidence>
<dbReference type="Proteomes" id="UP001430848">
    <property type="component" value="Unassembled WGS sequence"/>
</dbReference>
<feature type="region of interest" description="Disordered" evidence="1">
    <location>
        <begin position="1"/>
        <end position="100"/>
    </location>
</feature>